<protein>
    <submittedName>
        <fullName evidence="1">Uncharacterized protein</fullName>
    </submittedName>
</protein>
<organism evidence="1 2">
    <name type="scientific">Pyronema omphalodes (strain CBS 100304)</name>
    <name type="common">Pyronema confluens</name>
    <dbReference type="NCBI Taxonomy" id="1076935"/>
    <lineage>
        <taxon>Eukaryota</taxon>
        <taxon>Fungi</taxon>
        <taxon>Dikarya</taxon>
        <taxon>Ascomycota</taxon>
        <taxon>Pezizomycotina</taxon>
        <taxon>Pezizomycetes</taxon>
        <taxon>Pezizales</taxon>
        <taxon>Pyronemataceae</taxon>
        <taxon>Pyronema</taxon>
    </lineage>
</organism>
<evidence type="ECO:0000313" key="1">
    <source>
        <dbReference type="EMBL" id="CCX05876.1"/>
    </source>
</evidence>
<dbReference type="Proteomes" id="UP000018144">
    <property type="component" value="Unassembled WGS sequence"/>
</dbReference>
<proteinExistence type="predicted"/>
<keyword evidence="2" id="KW-1185">Reference proteome</keyword>
<gene>
    <name evidence="1" type="ORF">PCON_05463</name>
</gene>
<reference evidence="1 2" key="1">
    <citation type="journal article" date="2013" name="PLoS Genet.">
        <title>The genome and development-dependent transcriptomes of Pyronema confluens: a window into fungal evolution.</title>
        <authorList>
            <person name="Traeger S."/>
            <person name="Altegoer F."/>
            <person name="Freitag M."/>
            <person name="Gabaldon T."/>
            <person name="Kempken F."/>
            <person name="Kumar A."/>
            <person name="Marcet-Houben M."/>
            <person name="Poggeler S."/>
            <person name="Stajich J.E."/>
            <person name="Nowrousian M."/>
        </authorList>
    </citation>
    <scope>NUCLEOTIDE SEQUENCE [LARGE SCALE GENOMIC DNA]</scope>
    <source>
        <strain evidence="2">CBS 100304</strain>
        <tissue evidence="1">Vegetative mycelium</tissue>
    </source>
</reference>
<dbReference type="EMBL" id="HF935274">
    <property type="protein sequence ID" value="CCX05876.1"/>
    <property type="molecule type" value="Genomic_DNA"/>
</dbReference>
<sequence length="122" mass="13152">MQNLSYRLTLAGIHWAAPFRSFGAARLDSCPLSRGSGRGTQKLPIFSFPDLKGAQPQATLRAHSTLTGLRAPLHPIWPSGASMNFNKAARPSFSVPQDPYSGRFLGSSLPPFFEAAPGLSRI</sequence>
<name>U4KX46_PYROM</name>
<evidence type="ECO:0000313" key="2">
    <source>
        <dbReference type="Proteomes" id="UP000018144"/>
    </source>
</evidence>
<dbReference type="AlphaFoldDB" id="U4KX46"/>
<accession>U4KX46</accession>